<evidence type="ECO:0000256" key="9">
    <source>
        <dbReference type="SAM" id="MobiDB-lite"/>
    </source>
</evidence>
<evidence type="ECO:0000256" key="4">
    <source>
        <dbReference type="ARBA" id="ARBA00022729"/>
    </source>
</evidence>
<dbReference type="InterPro" id="IPR024079">
    <property type="entry name" value="MetalloPept_cat_dom_sf"/>
</dbReference>
<evidence type="ECO:0000256" key="3">
    <source>
        <dbReference type="ARBA" id="ARBA00022723"/>
    </source>
</evidence>
<dbReference type="EMBL" id="GL378355">
    <property type="protein sequence ID" value="EFJ45736.1"/>
    <property type="molecule type" value="Genomic_DNA"/>
</dbReference>
<organism evidence="12">
    <name type="scientific">Volvox carteri f. nagariensis</name>
    <dbReference type="NCBI Taxonomy" id="3068"/>
    <lineage>
        <taxon>Eukaryota</taxon>
        <taxon>Viridiplantae</taxon>
        <taxon>Chlorophyta</taxon>
        <taxon>core chlorophytes</taxon>
        <taxon>Chlorophyceae</taxon>
        <taxon>CS clade</taxon>
        <taxon>Chlamydomonadales</taxon>
        <taxon>Volvocaceae</taxon>
        <taxon>Volvox</taxon>
    </lineage>
</organism>
<dbReference type="AlphaFoldDB" id="D8U3E1"/>
<dbReference type="Proteomes" id="UP000001058">
    <property type="component" value="Unassembled WGS sequence"/>
</dbReference>
<feature type="domain" description="Peptidase M43 pregnancy-associated plasma-A" evidence="10">
    <location>
        <begin position="350"/>
        <end position="441"/>
    </location>
</feature>
<dbReference type="InParanoid" id="D8U3E1"/>
<dbReference type="eggNOG" id="ENOG502QTAC">
    <property type="taxonomic scope" value="Eukaryota"/>
</dbReference>
<comment type="similarity">
    <text evidence="1">Belongs to the peptidase M43B family.</text>
</comment>
<dbReference type="GO" id="GO:0046872">
    <property type="term" value="F:metal ion binding"/>
    <property type="evidence" value="ECO:0007669"/>
    <property type="project" value="UniProtKB-KW"/>
</dbReference>
<keyword evidence="6" id="KW-0862">Zinc</keyword>
<proteinExistence type="inferred from homology"/>
<dbReference type="GO" id="GO:0006508">
    <property type="term" value="P:proteolysis"/>
    <property type="evidence" value="ECO:0007669"/>
    <property type="project" value="UniProtKB-KW"/>
</dbReference>
<evidence type="ECO:0000256" key="6">
    <source>
        <dbReference type="ARBA" id="ARBA00022833"/>
    </source>
</evidence>
<dbReference type="GeneID" id="9622219"/>
<gene>
    <name evidence="11" type="ORF">VOLCADRAFT_93909</name>
</gene>
<evidence type="ECO:0000256" key="8">
    <source>
        <dbReference type="ARBA" id="ARBA00023157"/>
    </source>
</evidence>
<accession>D8U3E1</accession>
<evidence type="ECO:0000256" key="7">
    <source>
        <dbReference type="ARBA" id="ARBA00023049"/>
    </source>
</evidence>
<evidence type="ECO:0000256" key="2">
    <source>
        <dbReference type="ARBA" id="ARBA00022670"/>
    </source>
</evidence>
<dbReference type="Pfam" id="PF05572">
    <property type="entry name" value="Peptidase_M43"/>
    <property type="match status" value="1"/>
</dbReference>
<evidence type="ECO:0000256" key="1">
    <source>
        <dbReference type="ARBA" id="ARBA00008721"/>
    </source>
</evidence>
<keyword evidence="3" id="KW-0479">Metal-binding</keyword>
<dbReference type="InterPro" id="IPR008754">
    <property type="entry name" value="Peptidase_M43"/>
</dbReference>
<protein>
    <recommendedName>
        <fullName evidence="10">Peptidase M43 pregnancy-associated plasma-A domain-containing protein</fullName>
    </recommendedName>
</protein>
<name>D8U3E1_VOLCA</name>
<dbReference type="KEGG" id="vcn:VOLCADRAFT_93909"/>
<dbReference type="OrthoDB" id="540960at2759"/>
<keyword evidence="8" id="KW-1015">Disulfide bond</keyword>
<dbReference type="Gene3D" id="3.40.390.10">
    <property type="entry name" value="Collagenase (Catalytic Domain)"/>
    <property type="match status" value="1"/>
</dbReference>
<keyword evidence="2" id="KW-0645">Protease</keyword>
<reference evidence="11 12" key="1">
    <citation type="journal article" date="2010" name="Science">
        <title>Genomic analysis of organismal complexity in the multicellular green alga Volvox carteri.</title>
        <authorList>
            <person name="Prochnik S.E."/>
            <person name="Umen J."/>
            <person name="Nedelcu A.M."/>
            <person name="Hallmann A."/>
            <person name="Miller S.M."/>
            <person name="Nishii I."/>
            <person name="Ferris P."/>
            <person name="Kuo A."/>
            <person name="Mitros T."/>
            <person name="Fritz-Laylin L.K."/>
            <person name="Hellsten U."/>
            <person name="Chapman J."/>
            <person name="Simakov O."/>
            <person name="Rensing S.A."/>
            <person name="Terry A."/>
            <person name="Pangilinan J."/>
            <person name="Kapitonov V."/>
            <person name="Jurka J."/>
            <person name="Salamov A."/>
            <person name="Shapiro H."/>
            <person name="Schmutz J."/>
            <person name="Grimwood J."/>
            <person name="Lindquist E."/>
            <person name="Lucas S."/>
            <person name="Grigoriev I.V."/>
            <person name="Schmitt R."/>
            <person name="Kirk D."/>
            <person name="Rokhsar D.S."/>
        </authorList>
    </citation>
    <scope>NUCLEOTIDE SEQUENCE [LARGE SCALE GENOMIC DNA]</scope>
    <source>
        <strain evidence="12">f. Nagariensis / Eve</strain>
    </source>
</reference>
<dbReference type="PRINTS" id="PR01217">
    <property type="entry name" value="PRICHEXTENSN"/>
</dbReference>
<feature type="region of interest" description="Disordered" evidence="9">
    <location>
        <begin position="573"/>
        <end position="667"/>
    </location>
</feature>
<evidence type="ECO:0000313" key="11">
    <source>
        <dbReference type="EMBL" id="EFJ45736.1"/>
    </source>
</evidence>
<evidence type="ECO:0000313" key="12">
    <source>
        <dbReference type="Proteomes" id="UP000001058"/>
    </source>
</evidence>
<keyword evidence="4" id="KW-0732">Signal</keyword>
<keyword evidence="12" id="KW-1185">Reference proteome</keyword>
<evidence type="ECO:0000259" key="10">
    <source>
        <dbReference type="Pfam" id="PF05572"/>
    </source>
</evidence>
<sequence>MADVCGFVDATGSHLPQTRAPQQRPFLALKDTEHASSDDVQKLYEQATSASSIAYHLFVAAESLSRAEGKSVVVVGGRALPQFVGPDQSVCVGVSRHGRCTWQVNVPSSNALLPYLTPVILKLYTSHPERRTSPAAVNSYSLSWSLYRSSPTLQSCHYDLYTSLGAAFSWVRDNIPLRLQEVSGQPLASAAWPDMSRTTPLKLAARVAEALLRNNSLGDTASQLNASCGLAAADFAALVPNISSVLIDLHADLPLLQDIAKQLYGNSCGALGPAQYDQAPVFIDLMVRLVNLMAKPTNFSFFVKEVRNNATTFPSLVVGNRSRWLDVPFCEEMGCLNDNSYVSSLVADFPRSINVFVAADSTSGSPGAAYAPGSDTYPAKGLIFVTWDSISISGFNSPALYNEGSRTLLHEIFHHLGLTHPFGKSYSCDDDDYVLDTPVSLGPVYANITLFKVAIGHCMEVFWNQLGGSWDAAYKRMASRLGIPEADMNAWADSCPDSPGYDELGNYMTYSAPVCFAALGHFTLGQALRAHYVTSERNRLMYAWGQYYASTAPPPPPVTSSLPYTWDYGKVTAGTSYPSPQPPSPLPPPRPPNPPPPPARLRSPPPPMPPPLQRPLISPPSPSPPSPCPPSPVPPTLLRPPRPPSKPPPPRLPSPQPPQPSPCTASK</sequence>
<keyword evidence="5" id="KW-0378">Hydrolase</keyword>
<evidence type="ECO:0000256" key="5">
    <source>
        <dbReference type="ARBA" id="ARBA00022801"/>
    </source>
</evidence>
<dbReference type="RefSeq" id="XP_002953137.1">
    <property type="nucleotide sequence ID" value="XM_002953091.1"/>
</dbReference>
<dbReference type="PANTHER" id="PTHR47466:SF1">
    <property type="entry name" value="METALLOPROTEASE MEP1 (AFU_ORTHOLOGUE AFUA_1G07730)-RELATED"/>
    <property type="match status" value="1"/>
</dbReference>
<dbReference type="GO" id="GO:0008237">
    <property type="term" value="F:metallopeptidase activity"/>
    <property type="evidence" value="ECO:0007669"/>
    <property type="project" value="UniProtKB-KW"/>
</dbReference>
<feature type="compositionally biased region" description="Pro residues" evidence="9">
    <location>
        <begin position="579"/>
        <end position="661"/>
    </location>
</feature>
<dbReference type="PANTHER" id="PTHR47466">
    <property type="match status" value="1"/>
</dbReference>
<keyword evidence="7" id="KW-0482">Metalloprotease</keyword>
<dbReference type="SUPFAM" id="SSF55486">
    <property type="entry name" value="Metalloproteases ('zincins'), catalytic domain"/>
    <property type="match status" value="1"/>
</dbReference>